<dbReference type="PANTHER" id="PTHR35525:SF3">
    <property type="entry name" value="BLL6575 PROTEIN"/>
    <property type="match status" value="1"/>
</dbReference>
<dbReference type="PANTHER" id="PTHR35525">
    <property type="entry name" value="BLL6575 PROTEIN"/>
    <property type="match status" value="1"/>
</dbReference>
<evidence type="ECO:0000259" key="1">
    <source>
        <dbReference type="Pfam" id="PF11706"/>
    </source>
</evidence>
<dbReference type="Pfam" id="PF11706">
    <property type="entry name" value="zf-CGNR"/>
    <property type="match status" value="1"/>
</dbReference>
<dbReference type="Proteomes" id="UP000198956">
    <property type="component" value="Unassembled WGS sequence"/>
</dbReference>
<sequence>MAETKKFPLISGHLSLDLVNTEVIRRGQRYDLLISEKDLADWIKIMKETNSIIDDELISKSEDRLDKILHSLRELRSFLRSDFERIADGYQISDEWVSSLERMIRKAPFSYKLTPNKLLPSPIGQPEDAFVSLIAYDVLNLLDRKRLHYLKRCTNPDCVLLFIDESGRRKWCAMEICGNRKKVARHQQRKRKENSKEK</sequence>
<dbReference type="GeneID" id="97140131"/>
<dbReference type="EMBL" id="FNDE01000064">
    <property type="protein sequence ID" value="SDH80569.1"/>
    <property type="molecule type" value="Genomic_DNA"/>
</dbReference>
<evidence type="ECO:0000313" key="5">
    <source>
        <dbReference type="Proteomes" id="UP000826616"/>
    </source>
</evidence>
<evidence type="ECO:0000313" key="4">
    <source>
        <dbReference type="Proteomes" id="UP000198956"/>
    </source>
</evidence>
<reference evidence="3 4" key="1">
    <citation type="submission" date="2016-10" db="EMBL/GenBank/DDBJ databases">
        <authorList>
            <person name="de Groot N.N."/>
        </authorList>
    </citation>
    <scope>NUCLEOTIDE SEQUENCE [LARGE SCALE GENOMIC DNA]</scope>
    <source>
        <strain evidence="3 4">L 420-91</strain>
    </source>
</reference>
<organism evidence="3 4">
    <name type="scientific">Aneurinibacillus thermoaerophilus</name>
    <dbReference type="NCBI Taxonomy" id="143495"/>
    <lineage>
        <taxon>Bacteria</taxon>
        <taxon>Bacillati</taxon>
        <taxon>Bacillota</taxon>
        <taxon>Bacilli</taxon>
        <taxon>Bacillales</taxon>
        <taxon>Paenibacillaceae</taxon>
        <taxon>Aneurinibacillus group</taxon>
        <taxon>Aneurinibacillus</taxon>
    </lineage>
</organism>
<dbReference type="Gene3D" id="1.10.3300.10">
    <property type="entry name" value="Jann2411-like domain"/>
    <property type="match status" value="1"/>
</dbReference>
<proteinExistence type="predicted"/>
<reference evidence="2 5" key="2">
    <citation type="submission" date="2021-08" db="EMBL/GenBank/DDBJ databases">
        <title>Complete genome sequence of the strain Aneurinibacillus thermoaerophilus CCM 8960.</title>
        <authorList>
            <person name="Musilova J."/>
            <person name="Kourilova X."/>
            <person name="Pernicova I."/>
            <person name="Bezdicek M."/>
            <person name="Lengerova M."/>
            <person name="Obruca S."/>
            <person name="Sedlar K."/>
        </authorList>
    </citation>
    <scope>NUCLEOTIDE SEQUENCE [LARGE SCALE GENOMIC DNA]</scope>
    <source>
        <strain evidence="2 5">CCM 8960</strain>
    </source>
</reference>
<protein>
    <submittedName>
        <fullName evidence="2">CGNR zinc finger domain-containing protein</fullName>
    </submittedName>
    <submittedName>
        <fullName evidence="3">Putative stress-induced transcription regulator</fullName>
    </submittedName>
</protein>
<dbReference type="OrthoDB" id="123307at2"/>
<dbReference type="InterPro" id="IPR010852">
    <property type="entry name" value="ABATE"/>
</dbReference>
<evidence type="ECO:0000313" key="2">
    <source>
        <dbReference type="EMBL" id="QYY43108.1"/>
    </source>
</evidence>
<keyword evidence="5" id="KW-1185">Reference proteome</keyword>
<dbReference type="InterPro" id="IPR021005">
    <property type="entry name" value="Znf_CGNR"/>
</dbReference>
<dbReference type="EMBL" id="CP080764">
    <property type="protein sequence ID" value="QYY43108.1"/>
    <property type="molecule type" value="Genomic_DNA"/>
</dbReference>
<accession>A0A1G8FEY3</accession>
<dbReference type="InterPro" id="IPR023286">
    <property type="entry name" value="ABATE_dom_sf"/>
</dbReference>
<evidence type="ECO:0000313" key="3">
    <source>
        <dbReference type="EMBL" id="SDH80569.1"/>
    </source>
</evidence>
<dbReference type="AlphaFoldDB" id="A0A1G8FEY3"/>
<dbReference type="RefSeq" id="WP_057900032.1">
    <property type="nucleotide sequence ID" value="NZ_CP080764.1"/>
</dbReference>
<dbReference type="SUPFAM" id="SSF160904">
    <property type="entry name" value="Jann2411-like"/>
    <property type="match status" value="1"/>
</dbReference>
<name>A0A1G8FEY3_ANETH</name>
<feature type="domain" description="Zinc finger CGNR" evidence="1">
    <location>
        <begin position="150"/>
        <end position="190"/>
    </location>
</feature>
<dbReference type="Pfam" id="PF07336">
    <property type="entry name" value="ABATE"/>
    <property type="match status" value="1"/>
</dbReference>
<dbReference type="Proteomes" id="UP000826616">
    <property type="component" value="Chromosome"/>
</dbReference>
<gene>
    <name evidence="2" type="ORF">K3F53_02000</name>
    <name evidence="3" type="ORF">SAMN04489735_10647</name>
</gene>